<name>A0A5N6V3W4_ASPTM</name>
<feature type="region of interest" description="Disordered" evidence="1">
    <location>
        <begin position="500"/>
        <end position="529"/>
    </location>
</feature>
<feature type="region of interest" description="Disordered" evidence="1">
    <location>
        <begin position="421"/>
        <end position="478"/>
    </location>
</feature>
<feature type="compositionally biased region" description="Polar residues" evidence="1">
    <location>
        <begin position="426"/>
        <end position="435"/>
    </location>
</feature>
<reference evidence="2 3" key="1">
    <citation type="submission" date="2019-04" db="EMBL/GenBank/DDBJ databases">
        <title>Friends and foes A comparative genomics study of 23 Aspergillus species from section Flavi.</title>
        <authorList>
            <consortium name="DOE Joint Genome Institute"/>
            <person name="Kjaerbolling I."/>
            <person name="Vesth T."/>
            <person name="Frisvad J.C."/>
            <person name="Nybo J.L."/>
            <person name="Theobald S."/>
            <person name="Kildgaard S."/>
            <person name="Isbrandt T."/>
            <person name="Kuo A."/>
            <person name="Sato A."/>
            <person name="Lyhne E.K."/>
            <person name="Kogle M.E."/>
            <person name="Wiebenga A."/>
            <person name="Kun R.S."/>
            <person name="Lubbers R.J."/>
            <person name="Makela M.R."/>
            <person name="Barry K."/>
            <person name="Chovatia M."/>
            <person name="Clum A."/>
            <person name="Daum C."/>
            <person name="Haridas S."/>
            <person name="He G."/>
            <person name="LaButti K."/>
            <person name="Lipzen A."/>
            <person name="Mondo S."/>
            <person name="Riley R."/>
            <person name="Salamov A."/>
            <person name="Simmons B.A."/>
            <person name="Magnuson J.K."/>
            <person name="Henrissat B."/>
            <person name="Mortensen U.H."/>
            <person name="Larsen T.O."/>
            <person name="Devries R.P."/>
            <person name="Grigoriev I.V."/>
            <person name="Machida M."/>
            <person name="Baker S.E."/>
            <person name="Andersen M.R."/>
        </authorList>
    </citation>
    <scope>NUCLEOTIDE SEQUENCE [LARGE SCALE GENOMIC DNA]</scope>
    <source>
        <strain evidence="2 3">CBS 117626</strain>
    </source>
</reference>
<feature type="compositionally biased region" description="Basic and acidic residues" evidence="1">
    <location>
        <begin position="237"/>
        <end position="251"/>
    </location>
</feature>
<feature type="region of interest" description="Disordered" evidence="1">
    <location>
        <begin position="297"/>
        <end position="328"/>
    </location>
</feature>
<dbReference type="OrthoDB" id="5374844at2759"/>
<feature type="compositionally biased region" description="Polar residues" evidence="1">
    <location>
        <begin position="153"/>
        <end position="186"/>
    </location>
</feature>
<feature type="compositionally biased region" description="Basic and acidic residues" evidence="1">
    <location>
        <begin position="500"/>
        <end position="514"/>
    </location>
</feature>
<keyword evidence="3" id="KW-1185">Reference proteome</keyword>
<feature type="compositionally biased region" description="Polar residues" evidence="1">
    <location>
        <begin position="193"/>
        <end position="211"/>
    </location>
</feature>
<dbReference type="Proteomes" id="UP000326950">
    <property type="component" value="Unassembled WGS sequence"/>
</dbReference>
<evidence type="ECO:0000313" key="3">
    <source>
        <dbReference type="Proteomes" id="UP000326950"/>
    </source>
</evidence>
<feature type="region of interest" description="Disordered" evidence="1">
    <location>
        <begin position="105"/>
        <end position="213"/>
    </location>
</feature>
<proteinExistence type="predicted"/>
<accession>A0A5N6V3W4</accession>
<feature type="region of interest" description="Disordered" evidence="1">
    <location>
        <begin position="645"/>
        <end position="675"/>
    </location>
</feature>
<evidence type="ECO:0000256" key="1">
    <source>
        <dbReference type="SAM" id="MobiDB-lite"/>
    </source>
</evidence>
<feature type="compositionally biased region" description="Polar residues" evidence="1">
    <location>
        <begin position="105"/>
        <end position="114"/>
    </location>
</feature>
<dbReference type="AlphaFoldDB" id="A0A5N6V3W4"/>
<gene>
    <name evidence="2" type="ORF">BDV40DRAFT_308925</name>
</gene>
<feature type="compositionally biased region" description="Basic and acidic residues" evidence="1">
    <location>
        <begin position="439"/>
        <end position="450"/>
    </location>
</feature>
<feature type="compositionally biased region" description="Polar residues" evidence="1">
    <location>
        <begin position="319"/>
        <end position="328"/>
    </location>
</feature>
<organism evidence="2 3">
    <name type="scientific">Aspergillus tamarii</name>
    <dbReference type="NCBI Taxonomy" id="41984"/>
    <lineage>
        <taxon>Eukaryota</taxon>
        <taxon>Fungi</taxon>
        <taxon>Dikarya</taxon>
        <taxon>Ascomycota</taxon>
        <taxon>Pezizomycotina</taxon>
        <taxon>Eurotiomycetes</taxon>
        <taxon>Eurotiomycetidae</taxon>
        <taxon>Eurotiales</taxon>
        <taxon>Aspergillaceae</taxon>
        <taxon>Aspergillus</taxon>
        <taxon>Aspergillus subgen. Circumdati</taxon>
    </lineage>
</organism>
<sequence>MVPSALLCSLSGEMVECLLRDGTPLKTNNAGREIKTSASTIESKPQRSSSAVVSLDTAEVVVRKSKRLSEARARKEANTIKHTLPPSMSPASGTKRFLAAMVSNTVSSDGSQKGSGEHEPIGGGGGCLSNNKEHKSNRVYNNPMASEKGSDQDGGTRTISQAKRSTEPQQSRSNETAATANQNRQLMTRRNRSTLSFNKRNKPQLSNTQESLIFHPQRAYRRVYAAHRKAAVDWDEDLRPSGDSGGDHGDDAPPQVTDANASGPSHAPPKPRLLGASHIGRGQGIGEKLAAAFQLEEVSSQSKRYHSQENDAPPDHKSQSNPGTTASSALSIGKLARENLFEKLNLLGNAEDEDGDYALSRSSDTDRLLDLCIGKKRPGEVRGTRQNNCQGIIGDTEMISASIETVATELLCGGRWEMKTRADGSMSPTNSTQGHAQPRHGDTPIIRSDHSSSISSSKAAKNRSCSGSDQPDPGPESSCVMRAAILQHGGPVSAKSLLRHDSHQAQEHTAEHQRTTPRKSIVDPNGSPRLLLHTENKILISDGTVHCRGQSGQLTQDERQTPAGNIDDESGYDGGIEESFVEMSSTRDTLVPTACDESSGVRIEDLCAQGPSLPRGCEGQTKSVRRDLFRVAPAPNRQHRRIDVADQSPSQGELASIDSSRNTAITPSTHGKNFKQTKRDTAIQTLQRYTQGMLLDSRKRLRSRQSMVSWKHIADSATAYSINFSRHRKNE</sequence>
<feature type="region of interest" description="Disordered" evidence="1">
    <location>
        <begin position="235"/>
        <end position="279"/>
    </location>
</feature>
<dbReference type="EMBL" id="ML738599">
    <property type="protein sequence ID" value="KAE8165599.1"/>
    <property type="molecule type" value="Genomic_DNA"/>
</dbReference>
<feature type="compositionally biased region" description="Basic and acidic residues" evidence="1">
    <location>
        <begin position="306"/>
        <end position="318"/>
    </location>
</feature>
<evidence type="ECO:0000313" key="2">
    <source>
        <dbReference type="EMBL" id="KAE8165599.1"/>
    </source>
</evidence>
<feature type="compositionally biased region" description="Polar residues" evidence="1">
    <location>
        <begin position="647"/>
        <end position="671"/>
    </location>
</feature>
<protein>
    <submittedName>
        <fullName evidence="2">Uncharacterized protein</fullName>
    </submittedName>
</protein>
<feature type="region of interest" description="Disordered" evidence="1">
    <location>
        <begin position="549"/>
        <end position="572"/>
    </location>
</feature>
<feature type="region of interest" description="Disordered" evidence="1">
    <location>
        <begin position="72"/>
        <end position="91"/>
    </location>
</feature>